<sequence>MCEDRNAFEDYYELHHARVTSSAKSDVKLNVIGLGIVKLVVWTGHAWINARPRGMTVEITRNECVEKRGGTPVATGRKQGFLLYLNADYATECCHIAEDETEVWHRRLDPESYGTLNAILTDGRITGAATKSNVACDVCATSKQVRK</sequence>
<dbReference type="EMBL" id="CAKLBY020000004">
    <property type="protein sequence ID" value="CAK7894200.1"/>
    <property type="molecule type" value="Genomic_DNA"/>
</dbReference>
<accession>A0AAV1T2M7</accession>
<proteinExistence type="predicted"/>
<organism evidence="1 2">
    <name type="scientific">Peronospora matthiolae</name>
    <dbReference type="NCBI Taxonomy" id="2874970"/>
    <lineage>
        <taxon>Eukaryota</taxon>
        <taxon>Sar</taxon>
        <taxon>Stramenopiles</taxon>
        <taxon>Oomycota</taxon>
        <taxon>Peronosporomycetes</taxon>
        <taxon>Peronosporales</taxon>
        <taxon>Peronosporaceae</taxon>
        <taxon>Peronospora</taxon>
    </lineage>
</organism>
<evidence type="ECO:0000313" key="1">
    <source>
        <dbReference type="EMBL" id="CAK7894200.1"/>
    </source>
</evidence>
<dbReference type="AlphaFoldDB" id="A0AAV1T2M7"/>
<evidence type="ECO:0000313" key="2">
    <source>
        <dbReference type="Proteomes" id="UP001162060"/>
    </source>
</evidence>
<comment type="caution">
    <text evidence="1">The sequence shown here is derived from an EMBL/GenBank/DDBJ whole genome shotgun (WGS) entry which is preliminary data.</text>
</comment>
<gene>
    <name evidence="1" type="ORF">PM001_LOCUS752</name>
</gene>
<name>A0AAV1T2M7_9STRA</name>
<dbReference type="Proteomes" id="UP001162060">
    <property type="component" value="Unassembled WGS sequence"/>
</dbReference>
<reference evidence="1" key="1">
    <citation type="submission" date="2024-01" db="EMBL/GenBank/DDBJ databases">
        <authorList>
            <person name="Webb A."/>
        </authorList>
    </citation>
    <scope>NUCLEOTIDE SEQUENCE</scope>
    <source>
        <strain evidence="1">Pm1</strain>
    </source>
</reference>
<protein>
    <submittedName>
        <fullName evidence="1">Uncharacterized protein</fullName>
    </submittedName>
</protein>